<dbReference type="EMBL" id="JABFUD020000023">
    <property type="protein sequence ID" value="KAI5061219.1"/>
    <property type="molecule type" value="Genomic_DNA"/>
</dbReference>
<evidence type="ECO:0000313" key="2">
    <source>
        <dbReference type="Proteomes" id="UP000886520"/>
    </source>
</evidence>
<evidence type="ECO:0000313" key="1">
    <source>
        <dbReference type="EMBL" id="KAI5061219.1"/>
    </source>
</evidence>
<sequence>MLMLPSFSCCSRCPSSSAARDSPKPSRLQFPLQRLLTLLPNLTGLLQSSCLPLLGVCVCVCVTTHCSFVATRPEISCFFDALCLLDFSAKITSKTRSEHWLAQFSLFSIHLQI</sequence>
<protein>
    <submittedName>
        <fullName evidence="1">Uncharacterized protein</fullName>
    </submittedName>
</protein>
<accession>A0A9D4U3Z9</accession>
<name>A0A9D4U3Z9_ADICA</name>
<dbReference type="Proteomes" id="UP000886520">
    <property type="component" value="Chromosome 23"/>
</dbReference>
<keyword evidence="2" id="KW-1185">Reference proteome</keyword>
<dbReference type="AlphaFoldDB" id="A0A9D4U3Z9"/>
<comment type="caution">
    <text evidence="1">The sequence shown here is derived from an EMBL/GenBank/DDBJ whole genome shotgun (WGS) entry which is preliminary data.</text>
</comment>
<gene>
    <name evidence="1" type="ORF">GOP47_0023724</name>
</gene>
<proteinExistence type="predicted"/>
<reference evidence="1" key="1">
    <citation type="submission" date="2021-01" db="EMBL/GenBank/DDBJ databases">
        <title>Adiantum capillus-veneris genome.</title>
        <authorList>
            <person name="Fang Y."/>
            <person name="Liao Q."/>
        </authorList>
    </citation>
    <scope>NUCLEOTIDE SEQUENCE</scope>
    <source>
        <strain evidence="1">H3</strain>
        <tissue evidence="1">Leaf</tissue>
    </source>
</reference>
<organism evidence="1 2">
    <name type="scientific">Adiantum capillus-veneris</name>
    <name type="common">Maidenhair fern</name>
    <dbReference type="NCBI Taxonomy" id="13818"/>
    <lineage>
        <taxon>Eukaryota</taxon>
        <taxon>Viridiplantae</taxon>
        <taxon>Streptophyta</taxon>
        <taxon>Embryophyta</taxon>
        <taxon>Tracheophyta</taxon>
        <taxon>Polypodiopsida</taxon>
        <taxon>Polypodiidae</taxon>
        <taxon>Polypodiales</taxon>
        <taxon>Pteridineae</taxon>
        <taxon>Pteridaceae</taxon>
        <taxon>Vittarioideae</taxon>
        <taxon>Adiantum</taxon>
    </lineage>
</organism>